<keyword evidence="3 12" id="KW-0862">Zinc</keyword>
<dbReference type="InterPro" id="IPR050129">
    <property type="entry name" value="Zn_alcohol_dh"/>
</dbReference>
<evidence type="ECO:0000256" key="6">
    <source>
        <dbReference type="ARBA" id="ARBA00037908"/>
    </source>
</evidence>
<dbReference type="InterPro" id="IPR020843">
    <property type="entry name" value="ER"/>
</dbReference>
<comment type="catalytic activity">
    <reaction evidence="10">
        <text>2-deoxy-scyllo-inosamine + NAD(+) = 3-amino-2,3-dideoxy-scyllo-inosose + NADH + H(+)</text>
        <dbReference type="Rhea" id="RHEA:33883"/>
        <dbReference type="ChEBI" id="CHEBI:15378"/>
        <dbReference type="ChEBI" id="CHEBI:57540"/>
        <dbReference type="ChEBI" id="CHEBI:57945"/>
        <dbReference type="ChEBI" id="CHEBI:65002"/>
        <dbReference type="ChEBI" id="CHEBI:65003"/>
        <dbReference type="EC" id="1.1.1.329"/>
    </reaction>
</comment>
<evidence type="ECO:0000256" key="8">
    <source>
        <dbReference type="ARBA" id="ARBA00039102"/>
    </source>
</evidence>
<dbReference type="SUPFAM" id="SSF51735">
    <property type="entry name" value="NAD(P)-binding Rossmann-fold domains"/>
    <property type="match status" value="1"/>
</dbReference>
<evidence type="ECO:0000256" key="1">
    <source>
        <dbReference type="ARBA" id="ARBA00001947"/>
    </source>
</evidence>
<dbReference type="SMART" id="SM00829">
    <property type="entry name" value="PKS_ER"/>
    <property type="match status" value="1"/>
</dbReference>
<keyword evidence="2 12" id="KW-0479">Metal-binding</keyword>
<dbReference type="EC" id="1.1.1.329" evidence="8"/>
<dbReference type="PANTHER" id="PTHR43401:SF5">
    <property type="entry name" value="ALCOHOL DEHYDROGENASE-RELATED"/>
    <property type="match status" value="1"/>
</dbReference>
<dbReference type="Gene3D" id="3.40.50.720">
    <property type="entry name" value="NAD(P)-binding Rossmann-like Domain"/>
    <property type="match status" value="1"/>
</dbReference>
<dbReference type="RefSeq" id="WP_135786866.1">
    <property type="nucleotide sequence ID" value="NZ_SRRT01000005.1"/>
</dbReference>
<reference evidence="14 15" key="1">
    <citation type="submission" date="2019-04" db="EMBL/GenBank/DDBJ databases">
        <title>Streptomyces sp. nov. Bv016 isolated from bark of Buahinia variegata.</title>
        <authorList>
            <person name="Kanchanasin P."/>
            <person name="Tanasupawat S."/>
            <person name="Yuki M."/>
            <person name="Kudo T."/>
        </authorList>
    </citation>
    <scope>NUCLEOTIDE SEQUENCE [LARGE SCALE GENOMIC DNA]</scope>
    <source>
        <strain evidence="14 15">Bv016</strain>
    </source>
</reference>
<evidence type="ECO:0000256" key="3">
    <source>
        <dbReference type="ARBA" id="ARBA00022833"/>
    </source>
</evidence>
<dbReference type="GO" id="GO:0008270">
    <property type="term" value="F:zinc ion binding"/>
    <property type="evidence" value="ECO:0007669"/>
    <property type="project" value="InterPro"/>
</dbReference>
<dbReference type="InterPro" id="IPR002328">
    <property type="entry name" value="ADH_Zn_CS"/>
</dbReference>
<evidence type="ECO:0000256" key="4">
    <source>
        <dbReference type="ARBA" id="ARBA00023002"/>
    </source>
</evidence>
<evidence type="ECO:0000256" key="9">
    <source>
        <dbReference type="ARBA" id="ARBA00039387"/>
    </source>
</evidence>
<comment type="similarity">
    <text evidence="7">Belongs to the zinc-containing alcohol dehydrogenase family. DOIA dehydrogenase subfamily.</text>
</comment>
<dbReference type="InterPro" id="IPR013149">
    <property type="entry name" value="ADH-like_C"/>
</dbReference>
<dbReference type="PROSITE" id="PS00059">
    <property type="entry name" value="ADH_ZINC"/>
    <property type="match status" value="1"/>
</dbReference>
<dbReference type="Proteomes" id="UP000298159">
    <property type="component" value="Unassembled WGS sequence"/>
</dbReference>
<evidence type="ECO:0000259" key="13">
    <source>
        <dbReference type="SMART" id="SM00829"/>
    </source>
</evidence>
<keyword evidence="4" id="KW-0560">Oxidoreductase</keyword>
<evidence type="ECO:0000256" key="12">
    <source>
        <dbReference type="RuleBase" id="RU361277"/>
    </source>
</evidence>
<dbReference type="GO" id="GO:0016491">
    <property type="term" value="F:oxidoreductase activity"/>
    <property type="evidence" value="ECO:0007669"/>
    <property type="project" value="UniProtKB-KW"/>
</dbReference>
<dbReference type="Gene3D" id="3.90.180.10">
    <property type="entry name" value="Medium-chain alcohol dehydrogenases, catalytic domain"/>
    <property type="match status" value="1"/>
</dbReference>
<comment type="function">
    <text evidence="5">Catalyzes the oxidation of 2-deoxy-scyllo-inosamine (DOIA) with NAD(+) or NADP(+), forming 3-amino-2,3-dideoxy-scyllo-inosose (amino-DOI).</text>
</comment>
<dbReference type="GeneID" id="95449666"/>
<dbReference type="Pfam" id="PF00107">
    <property type="entry name" value="ADH_zinc_N"/>
    <property type="match status" value="1"/>
</dbReference>
<evidence type="ECO:0000256" key="11">
    <source>
        <dbReference type="ARBA" id="ARBA00049085"/>
    </source>
</evidence>
<dbReference type="InterPro" id="IPR036291">
    <property type="entry name" value="NAD(P)-bd_dom_sf"/>
</dbReference>
<organism evidence="14 15">
    <name type="scientific">Streptomyces bauhiniae</name>
    <dbReference type="NCBI Taxonomy" id="2340725"/>
    <lineage>
        <taxon>Bacteria</taxon>
        <taxon>Bacillati</taxon>
        <taxon>Actinomycetota</taxon>
        <taxon>Actinomycetes</taxon>
        <taxon>Kitasatosporales</taxon>
        <taxon>Streptomycetaceae</taxon>
        <taxon>Streptomyces</taxon>
    </lineage>
</organism>
<dbReference type="InterPro" id="IPR011032">
    <property type="entry name" value="GroES-like_sf"/>
</dbReference>
<comment type="caution">
    <text evidence="14">The sequence shown here is derived from an EMBL/GenBank/DDBJ whole genome shotgun (WGS) entry which is preliminary data.</text>
</comment>
<dbReference type="Pfam" id="PF08240">
    <property type="entry name" value="ADH_N"/>
    <property type="match status" value="1"/>
</dbReference>
<gene>
    <name evidence="14" type="ORF">E5083_18885</name>
</gene>
<feature type="domain" description="Enoyl reductase (ER)" evidence="13">
    <location>
        <begin position="7"/>
        <end position="327"/>
    </location>
</feature>
<evidence type="ECO:0000256" key="5">
    <source>
        <dbReference type="ARBA" id="ARBA00037678"/>
    </source>
</evidence>
<comment type="cofactor">
    <cofactor evidence="1 12">
        <name>Zn(2+)</name>
        <dbReference type="ChEBI" id="CHEBI:29105"/>
    </cofactor>
</comment>
<keyword evidence="15" id="KW-1185">Reference proteome</keyword>
<comment type="catalytic activity">
    <reaction evidence="11">
        <text>2-deoxy-scyllo-inosamine + NADP(+) = 3-amino-2,3-dideoxy-scyllo-inosose + NADPH + H(+)</text>
        <dbReference type="Rhea" id="RHEA:33879"/>
        <dbReference type="ChEBI" id="CHEBI:15378"/>
        <dbReference type="ChEBI" id="CHEBI:57783"/>
        <dbReference type="ChEBI" id="CHEBI:58349"/>
        <dbReference type="ChEBI" id="CHEBI:65002"/>
        <dbReference type="ChEBI" id="CHEBI:65003"/>
        <dbReference type="EC" id="1.1.1.329"/>
    </reaction>
</comment>
<evidence type="ECO:0000256" key="2">
    <source>
        <dbReference type="ARBA" id="ARBA00022723"/>
    </source>
</evidence>
<comment type="pathway">
    <text evidence="6">Metabolic intermediate biosynthesis; 2-deoxystreptamine biosynthesis; 2-deoxystreptamine from D-glucose 6-phosphate: step 3/4.</text>
</comment>
<accession>A0A4Z1D2B6</accession>
<proteinExistence type="inferred from homology"/>
<evidence type="ECO:0000313" key="15">
    <source>
        <dbReference type="Proteomes" id="UP000298159"/>
    </source>
</evidence>
<evidence type="ECO:0000256" key="7">
    <source>
        <dbReference type="ARBA" id="ARBA00038004"/>
    </source>
</evidence>
<dbReference type="PANTHER" id="PTHR43401">
    <property type="entry name" value="L-THREONINE 3-DEHYDROGENASE"/>
    <property type="match status" value="1"/>
</dbReference>
<dbReference type="SUPFAM" id="SSF50129">
    <property type="entry name" value="GroES-like"/>
    <property type="match status" value="1"/>
</dbReference>
<dbReference type="EMBL" id="SRRT01000005">
    <property type="protein sequence ID" value="TGN75715.1"/>
    <property type="molecule type" value="Genomic_DNA"/>
</dbReference>
<evidence type="ECO:0000313" key="14">
    <source>
        <dbReference type="EMBL" id="TGN75715.1"/>
    </source>
</evidence>
<dbReference type="AlphaFoldDB" id="A0A4Z1D2B6"/>
<name>A0A4Z1D2B6_9ACTN</name>
<sequence>MRAVVVTQPGSAELAVIPDPSPGPSEVVVRVSSCGLCGTDMHILGGELPSVPYPLIPGHELTGVVVEAGKDVLFPAVGQRVAVDPNTPCGACHYCRIGRGNLCEHYTAVGVTRNGGFAEYVAVPAARCHVLPDGLSEAAAGLVEPLSCAVHGLSRLPRRPGEHYLVYGAGTMGLMMAALVGNAGAASVSVVDPNVRRLELARRMGADATAANADELGREHGFEVVIDATGVIAAIEDGLGRVRKGGTFLQFGVADPARRATFSPFMVYNREIDIIGSMAVHNGFQPAVEILAGGLDLDPLVSDVLPLESFDEAVALFRAGTGQKIHLAPQAEDPRTAAIRSAATVADAAS</sequence>
<evidence type="ECO:0000256" key="10">
    <source>
        <dbReference type="ARBA" id="ARBA00048685"/>
    </source>
</evidence>
<dbReference type="CDD" id="cd08234">
    <property type="entry name" value="threonine_DH_like"/>
    <property type="match status" value="1"/>
</dbReference>
<protein>
    <recommendedName>
        <fullName evidence="9">2-deoxy-scyllo-inosamine dehydrogenase</fullName>
        <ecNumber evidence="8">1.1.1.329</ecNumber>
    </recommendedName>
</protein>
<dbReference type="InterPro" id="IPR013154">
    <property type="entry name" value="ADH-like_N"/>
</dbReference>